<dbReference type="GO" id="GO:0005506">
    <property type="term" value="F:iron ion binding"/>
    <property type="evidence" value="ECO:0007669"/>
    <property type="project" value="InterPro"/>
</dbReference>
<dbReference type="Pfam" id="PF01315">
    <property type="entry name" value="Ald_Xan_dh_C"/>
    <property type="match status" value="1"/>
</dbReference>
<reference evidence="4 5" key="1">
    <citation type="submission" date="2020-03" db="EMBL/GenBank/DDBJ databases">
        <title>Complete genome sequence of Monaibacterium sp. ALG8 with diverse plasmids.</title>
        <authorList>
            <person name="Sun C."/>
        </authorList>
    </citation>
    <scope>NUCLEOTIDE SEQUENCE [LARGE SCALE GENOMIC DNA]</scope>
    <source>
        <strain evidence="4 5">ALG8</strain>
    </source>
</reference>
<name>A0A6G7VGX1_9RHOB</name>
<evidence type="ECO:0000313" key="5">
    <source>
        <dbReference type="Proteomes" id="UP000500791"/>
    </source>
</evidence>
<evidence type="ECO:0000256" key="2">
    <source>
        <dbReference type="ARBA" id="ARBA00023002"/>
    </source>
</evidence>
<dbReference type="Gene3D" id="3.30.365.10">
    <property type="entry name" value="Aldehyde oxidase/xanthine dehydrogenase, molybdopterin binding domain"/>
    <property type="match status" value="4"/>
</dbReference>
<accession>A0A6G7VGX1</accession>
<evidence type="ECO:0000313" key="4">
    <source>
        <dbReference type="EMBL" id="QIK39333.1"/>
    </source>
</evidence>
<dbReference type="InterPro" id="IPR008274">
    <property type="entry name" value="AldOxase/xan_DH_MoCoBD1"/>
</dbReference>
<protein>
    <submittedName>
        <fullName evidence="4">Xanthine dehydrogenase family protein</fullName>
    </submittedName>
</protein>
<proteinExistence type="predicted"/>
<dbReference type="Proteomes" id="UP000500791">
    <property type="component" value="Chromosome"/>
</dbReference>
<dbReference type="PANTHER" id="PTHR11908:SF132">
    <property type="entry name" value="ALDEHYDE OXIDASE 1-RELATED"/>
    <property type="match status" value="1"/>
</dbReference>
<dbReference type="SUPFAM" id="SSF56003">
    <property type="entry name" value="Molybdenum cofactor-binding domain"/>
    <property type="match status" value="1"/>
</dbReference>
<dbReference type="GO" id="GO:0016491">
    <property type="term" value="F:oxidoreductase activity"/>
    <property type="evidence" value="ECO:0007669"/>
    <property type="project" value="UniProtKB-KW"/>
</dbReference>
<feature type="domain" description="Aldehyde oxidase/xanthine dehydrogenase a/b hammerhead" evidence="3">
    <location>
        <begin position="19"/>
        <end position="138"/>
    </location>
</feature>
<dbReference type="InterPro" id="IPR000674">
    <property type="entry name" value="Ald_Oxase/Xan_DH_a/b"/>
</dbReference>
<sequence length="748" mass="79140">MKFGIGQAVKRTEDPRFLTGRGQYVDDIDLPEMLFAQVVRSDFAAGRLVGVDAEEARRMPGVALVYTAADIAGRLVPISAGMGMVQADGSPFVDVPHPHLAEDTVAYVGQPVAVVFANSRQAAMDAAEAVAVEIEPSDAVVSAQDALHAAPIHEGLDGNRIYRWEVGDPDAVARAFDNAHIVQLDVRNQRLAVTPIEPRGIVVRYDAQGWEIWVSNQGVHSARDDIARDLRTKPDRLRVHAPDVGGGFGMKLIDHPEYALCALAAQQTRRPVKWTSTRAEALLSDVQARDLTTRAEAAFDPDGTLLGLRWRSTSNVGAFTPGFGAGVHTSFSAHLIGGVYDVRAVHHVVEGVVTNTTPVDAYRGAGKPEVLHVMERLMSTAARELGLDQVAIRQRNLIRPDQIPYRTAGGVDFDAIDAPAILNRAAELADVVGFDDRARGKLAGLGVAYYYERTGGGPVEMATIHIAADGAIIADVGTESAGQGHETAWAQIVANQLGVPFEAITVRRGDTGSLPRGSGTGGSRSAVQASRSFLIAAEDVVEQALIRAEDLLEVARTDLEFRDGTVRVTGTDRAMSLIEIAAQTGPLDGVGEVDSVVTTTPNGAHIAEVEIDPETGHVTLTRYSVVDDFGNVINPMIVTGQVHGGVAQGAGQVLCEEMVRDADGQPLSGSFMDYAMPRAADLPMIDVELVSVPTPSNPLGLKGCGEAGAIAAVGAVANAVEDALARAGAAPCMPPYTAGRVWSALHRI</sequence>
<dbReference type="PANTHER" id="PTHR11908">
    <property type="entry name" value="XANTHINE DEHYDROGENASE"/>
    <property type="match status" value="1"/>
</dbReference>
<dbReference type="SUPFAM" id="SSF54665">
    <property type="entry name" value="CO dehydrogenase molybdoprotein N-domain-like"/>
    <property type="match status" value="1"/>
</dbReference>
<organism evidence="4 5">
    <name type="scientific">Pontivivens nitratireducens</name>
    <dbReference type="NCBI Taxonomy" id="2758038"/>
    <lineage>
        <taxon>Bacteria</taxon>
        <taxon>Pseudomonadati</taxon>
        <taxon>Pseudomonadota</taxon>
        <taxon>Alphaproteobacteria</taxon>
        <taxon>Rhodobacterales</taxon>
        <taxon>Paracoccaceae</taxon>
        <taxon>Pontivivens</taxon>
    </lineage>
</organism>
<dbReference type="InterPro" id="IPR046867">
    <property type="entry name" value="AldOxase/xan_DH_MoCoBD2"/>
</dbReference>
<dbReference type="RefSeq" id="WP_166187322.1">
    <property type="nucleotide sequence ID" value="NZ_CP049811.1"/>
</dbReference>
<dbReference type="Pfam" id="PF02738">
    <property type="entry name" value="MoCoBD_1"/>
    <property type="match status" value="1"/>
</dbReference>
<dbReference type="EMBL" id="CP049811">
    <property type="protein sequence ID" value="QIK39333.1"/>
    <property type="molecule type" value="Genomic_DNA"/>
</dbReference>
<evidence type="ECO:0000256" key="1">
    <source>
        <dbReference type="ARBA" id="ARBA00022505"/>
    </source>
</evidence>
<evidence type="ECO:0000259" key="3">
    <source>
        <dbReference type="SMART" id="SM01008"/>
    </source>
</evidence>
<dbReference type="InterPro" id="IPR037165">
    <property type="entry name" value="AldOxase/xan_DH_Mopterin-bd_sf"/>
</dbReference>
<dbReference type="Pfam" id="PF20256">
    <property type="entry name" value="MoCoBD_2"/>
    <property type="match status" value="1"/>
</dbReference>
<keyword evidence="2" id="KW-0560">Oxidoreductase</keyword>
<keyword evidence="1" id="KW-0500">Molybdenum</keyword>
<gene>
    <name evidence="4" type="ORF">G8E03_00315</name>
</gene>
<dbReference type="AlphaFoldDB" id="A0A6G7VGX1"/>
<keyword evidence="5" id="KW-1185">Reference proteome</keyword>
<dbReference type="InterPro" id="IPR036856">
    <property type="entry name" value="Ald_Oxase/Xan_DH_a/b_sf"/>
</dbReference>
<dbReference type="SMART" id="SM01008">
    <property type="entry name" value="Ald_Xan_dh_C"/>
    <property type="match status" value="1"/>
</dbReference>
<dbReference type="InterPro" id="IPR016208">
    <property type="entry name" value="Ald_Oxase/xanthine_DH-like"/>
</dbReference>
<dbReference type="Gene3D" id="3.90.1170.50">
    <property type="entry name" value="Aldehyde oxidase/xanthine dehydrogenase, a/b hammerhead"/>
    <property type="match status" value="1"/>
</dbReference>
<dbReference type="KEGG" id="mon:G8E03_00315"/>